<gene>
    <name evidence="2" type="ORF">GCM10023188_13850</name>
</gene>
<dbReference type="Gene3D" id="3.30.565.10">
    <property type="entry name" value="Histidine kinase-like ATPase, C-terminal domain"/>
    <property type="match status" value="1"/>
</dbReference>
<reference evidence="3" key="1">
    <citation type="journal article" date="2019" name="Int. J. Syst. Evol. Microbiol.">
        <title>The Global Catalogue of Microorganisms (GCM) 10K type strain sequencing project: providing services to taxonomists for standard genome sequencing and annotation.</title>
        <authorList>
            <consortium name="The Broad Institute Genomics Platform"/>
            <consortium name="The Broad Institute Genome Sequencing Center for Infectious Disease"/>
            <person name="Wu L."/>
            <person name="Ma J."/>
        </authorList>
    </citation>
    <scope>NUCLEOTIDE SEQUENCE [LARGE SCALE GENOMIC DNA]</scope>
    <source>
        <strain evidence="3">JCM 17926</strain>
    </source>
</reference>
<dbReference type="InterPro" id="IPR001932">
    <property type="entry name" value="PPM-type_phosphatase-like_dom"/>
</dbReference>
<proteinExistence type="predicted"/>
<evidence type="ECO:0000313" key="2">
    <source>
        <dbReference type="EMBL" id="GAA4428996.1"/>
    </source>
</evidence>
<dbReference type="Gene3D" id="3.60.40.10">
    <property type="entry name" value="PPM-type phosphatase domain"/>
    <property type="match status" value="1"/>
</dbReference>
<dbReference type="Pfam" id="PF13581">
    <property type="entry name" value="HATPase_c_2"/>
    <property type="match status" value="1"/>
</dbReference>
<dbReference type="InterPro" id="IPR039248">
    <property type="entry name" value="Ptase_RsbX"/>
</dbReference>
<dbReference type="SUPFAM" id="SSF55874">
    <property type="entry name" value="ATPase domain of HSP90 chaperone/DNA topoisomerase II/histidine kinase"/>
    <property type="match status" value="1"/>
</dbReference>
<dbReference type="InterPro" id="IPR036890">
    <property type="entry name" value="HATPase_C_sf"/>
</dbReference>
<dbReference type="GO" id="GO:0004674">
    <property type="term" value="F:protein serine/threonine kinase activity"/>
    <property type="evidence" value="ECO:0007669"/>
    <property type="project" value="UniProtKB-KW"/>
</dbReference>
<sequence length="348" mass="37378">MDVNQHQQFLIPDKSYSSIAKRDVTRLAESYGFSPADVGKVNIVVAELVTNLAKFATEGGELLVKPIGSPITGIEVICLDSGPGVVDSARMQEDGFSTYGSAGEGMGAIRRQSDEFDIYSQPGVGTVVFSRIYKSGRKKPPAAAENAPRYEVGHVLVPKPGEIVCGDGLALVQRDANLYLLALDGLGHGSNAHEASKQAAQHFLACPESSPSEALRHIHDNIKRTRGAVGLAANISGSTQSIRYCGIGNIAGKLFTLDGSMAGASYKNIISYNGILGHNIPTTISNQQLDWERNKVLVLHSDGLRSRWDLTRFPNLIRHHATTIAAVLYKTNSRLTDDALVIVCKGKI</sequence>
<accession>A0ABP8LG24</accession>
<dbReference type="InterPro" id="IPR003594">
    <property type="entry name" value="HATPase_dom"/>
</dbReference>
<feature type="domain" description="PPM-type phosphatase" evidence="1">
    <location>
        <begin position="149"/>
        <end position="346"/>
    </location>
</feature>
<keyword evidence="2" id="KW-0808">Transferase</keyword>
<evidence type="ECO:0000259" key="1">
    <source>
        <dbReference type="SMART" id="SM00331"/>
    </source>
</evidence>
<keyword evidence="3" id="KW-1185">Reference proteome</keyword>
<keyword evidence="2" id="KW-0418">Kinase</keyword>
<keyword evidence="2" id="KW-0723">Serine/threonine-protein kinase</keyword>
<comment type="caution">
    <text evidence="2">The sequence shown here is derived from an EMBL/GenBank/DDBJ whole genome shotgun (WGS) entry which is preliminary data.</text>
</comment>
<dbReference type="PANTHER" id="PTHR35801">
    <property type="entry name" value="PHOSPHOSERINE PHOSPHATASE RSBX"/>
    <property type="match status" value="1"/>
</dbReference>
<protein>
    <submittedName>
        <fullName evidence="2">Serine/threonine protein kinase</fullName>
    </submittedName>
</protein>
<dbReference type="InterPro" id="IPR036457">
    <property type="entry name" value="PPM-type-like_dom_sf"/>
</dbReference>
<dbReference type="SMART" id="SM00331">
    <property type="entry name" value="PP2C_SIG"/>
    <property type="match status" value="1"/>
</dbReference>
<organism evidence="2 3">
    <name type="scientific">Pontibacter saemangeumensis</name>
    <dbReference type="NCBI Taxonomy" id="1084525"/>
    <lineage>
        <taxon>Bacteria</taxon>
        <taxon>Pseudomonadati</taxon>
        <taxon>Bacteroidota</taxon>
        <taxon>Cytophagia</taxon>
        <taxon>Cytophagales</taxon>
        <taxon>Hymenobacteraceae</taxon>
        <taxon>Pontibacter</taxon>
    </lineage>
</organism>
<dbReference type="SUPFAM" id="SSF81606">
    <property type="entry name" value="PP2C-like"/>
    <property type="match status" value="1"/>
</dbReference>
<name>A0ABP8LG24_9BACT</name>
<dbReference type="Proteomes" id="UP001500552">
    <property type="component" value="Unassembled WGS sequence"/>
</dbReference>
<dbReference type="EMBL" id="BAABHC010000005">
    <property type="protein sequence ID" value="GAA4428996.1"/>
    <property type="molecule type" value="Genomic_DNA"/>
</dbReference>
<dbReference type="PANTHER" id="PTHR35801:SF1">
    <property type="entry name" value="PHOSPHOSERINE PHOSPHATASE RSBX"/>
    <property type="match status" value="1"/>
</dbReference>
<evidence type="ECO:0000313" key="3">
    <source>
        <dbReference type="Proteomes" id="UP001500552"/>
    </source>
</evidence>
<dbReference type="RefSeq" id="WP_345157824.1">
    <property type="nucleotide sequence ID" value="NZ_BAABHC010000005.1"/>
</dbReference>
<dbReference type="Pfam" id="PF07228">
    <property type="entry name" value="SpoIIE"/>
    <property type="match status" value="1"/>
</dbReference>